<dbReference type="Pfam" id="PF00497">
    <property type="entry name" value="SBP_bac_3"/>
    <property type="match status" value="1"/>
</dbReference>
<feature type="domain" description="Solute-binding protein family 3/N-terminal" evidence="1">
    <location>
        <begin position="8"/>
        <end position="205"/>
    </location>
</feature>
<accession>A0ABT0H1R1</accession>
<protein>
    <submittedName>
        <fullName evidence="2">Transporter substrate-binding domain-containing protein</fullName>
    </submittedName>
</protein>
<dbReference type="Proteomes" id="UP001431221">
    <property type="component" value="Unassembled WGS sequence"/>
</dbReference>
<dbReference type="PANTHER" id="PTHR38834">
    <property type="entry name" value="PERIPLASMIC SUBSTRATE BINDING PROTEIN FAMILY 3"/>
    <property type="match status" value="1"/>
</dbReference>
<keyword evidence="3" id="KW-1185">Reference proteome</keyword>
<evidence type="ECO:0000313" key="3">
    <source>
        <dbReference type="Proteomes" id="UP001431221"/>
    </source>
</evidence>
<proteinExistence type="predicted"/>
<dbReference type="SUPFAM" id="SSF53850">
    <property type="entry name" value="Periplasmic binding protein-like II"/>
    <property type="match status" value="1"/>
</dbReference>
<dbReference type="InterPro" id="IPR001638">
    <property type="entry name" value="Solute-binding_3/MltF_N"/>
</dbReference>
<name>A0ABT0H1R1_9HYPH</name>
<evidence type="ECO:0000313" key="2">
    <source>
        <dbReference type="EMBL" id="MCK7615639.1"/>
    </source>
</evidence>
<reference evidence="2" key="1">
    <citation type="submission" date="2022-04" db="EMBL/GenBank/DDBJ databases">
        <title>Roseibium sp. CAU 1639 isolated from mud.</title>
        <authorList>
            <person name="Kim W."/>
        </authorList>
    </citation>
    <scope>NUCLEOTIDE SEQUENCE</scope>
    <source>
        <strain evidence="2">CAU 1639</strain>
    </source>
</reference>
<dbReference type="PANTHER" id="PTHR38834:SF3">
    <property type="entry name" value="SOLUTE-BINDING PROTEIN FAMILY 3_N-TERMINAL DOMAIN-CONTAINING PROTEIN"/>
    <property type="match status" value="1"/>
</dbReference>
<evidence type="ECO:0000259" key="1">
    <source>
        <dbReference type="Pfam" id="PF00497"/>
    </source>
</evidence>
<sequence>MSEPVDGLRGFDHEVVEEVFRRKGLAAEIIYVPWTRAMSDTKNGLSPVLLSCARSEERAEYFHFSEPISRDTYGLYFRRGFELPEISGLSDIIGQRVASVHGYVSLAKLHEIGADPIEVPSETTGFKMLALSRIDFLFSGKEATDFFLKQSGMSGEFDFHEIEYLEYHLCLSKKHPEAGALLQPFNDGLAEVKADGTYQLIHARYR</sequence>
<dbReference type="EMBL" id="JALNMJ010000028">
    <property type="protein sequence ID" value="MCK7615639.1"/>
    <property type="molecule type" value="Genomic_DNA"/>
</dbReference>
<gene>
    <name evidence="2" type="ORF">M0H32_26005</name>
</gene>
<dbReference type="Gene3D" id="3.40.190.10">
    <property type="entry name" value="Periplasmic binding protein-like II"/>
    <property type="match status" value="2"/>
</dbReference>
<organism evidence="2 3">
    <name type="scientific">Roseibium sediminicola</name>
    <dbReference type="NCBI Taxonomy" id="2933272"/>
    <lineage>
        <taxon>Bacteria</taxon>
        <taxon>Pseudomonadati</taxon>
        <taxon>Pseudomonadota</taxon>
        <taxon>Alphaproteobacteria</taxon>
        <taxon>Hyphomicrobiales</taxon>
        <taxon>Stappiaceae</taxon>
        <taxon>Roseibium</taxon>
    </lineage>
</organism>
<comment type="caution">
    <text evidence="2">The sequence shown here is derived from an EMBL/GenBank/DDBJ whole genome shotgun (WGS) entry which is preliminary data.</text>
</comment>